<comment type="caution">
    <text evidence="1">The sequence shown here is derived from an EMBL/GenBank/DDBJ whole genome shotgun (WGS) entry which is preliminary data.</text>
</comment>
<evidence type="ECO:0000313" key="2">
    <source>
        <dbReference type="Proteomes" id="UP000221980"/>
    </source>
</evidence>
<reference evidence="1 2" key="1">
    <citation type="journal article" date="2017" name="Nat. Microbiol.">
        <title>Natural product diversity associated with the nematode symbionts Photorhabdus and Xenorhabdus.</title>
        <authorList>
            <person name="Tobias N.J."/>
            <person name="Wolff H."/>
            <person name="Djahanschiri B."/>
            <person name="Grundmann F."/>
            <person name="Kronenwerth M."/>
            <person name="Shi Y.M."/>
            <person name="Simonyi S."/>
            <person name="Grun P."/>
            <person name="Shapiro-Ilan D."/>
            <person name="Pidot S.J."/>
            <person name="Stinear T.P."/>
            <person name="Ebersberger I."/>
            <person name="Bode H.B."/>
        </authorList>
    </citation>
    <scope>NUCLEOTIDE SEQUENCE [LARGE SCALE GENOMIC DNA]</scope>
    <source>
        <strain evidence="1 2">DSM 17902</strain>
    </source>
</reference>
<accession>A0A2D0JJZ4</accession>
<evidence type="ECO:0008006" key="3">
    <source>
        <dbReference type="Google" id="ProtNLM"/>
    </source>
</evidence>
<sequence length="129" mass="14317">MKIKTSELTGRALDWAVAMALGAEINGEGFLELPSGHFVNKKSRYYSFKPSTDWAQCGQLIDEYLGDVTRMEFTDTHWVASCRALTVDDFSIFKVQKGETPQIAICRAVVAAKLGEEVDIPDELVEVEA</sequence>
<dbReference type="EMBL" id="NITZ01000038">
    <property type="protein sequence ID" value="PHM46574.1"/>
    <property type="molecule type" value="Genomic_DNA"/>
</dbReference>
<name>A0A2D0JJZ4_9GAMM</name>
<dbReference type="RefSeq" id="WP_167386029.1">
    <property type="nucleotide sequence ID" value="NZ_CAWNQI010000071.1"/>
</dbReference>
<dbReference type="AlphaFoldDB" id="A0A2D0JJZ4"/>
<proteinExistence type="predicted"/>
<organism evidence="1 2">
    <name type="scientific">Xenorhabdus miraniensis</name>
    <dbReference type="NCBI Taxonomy" id="351674"/>
    <lineage>
        <taxon>Bacteria</taxon>
        <taxon>Pseudomonadati</taxon>
        <taxon>Pseudomonadota</taxon>
        <taxon>Gammaproteobacteria</taxon>
        <taxon>Enterobacterales</taxon>
        <taxon>Morganellaceae</taxon>
        <taxon>Xenorhabdus</taxon>
    </lineage>
</organism>
<keyword evidence="2" id="KW-1185">Reference proteome</keyword>
<dbReference type="InterPro" id="IPR019701">
    <property type="entry name" value="Phage_P22_NinX"/>
</dbReference>
<evidence type="ECO:0000313" key="1">
    <source>
        <dbReference type="EMBL" id="PHM46574.1"/>
    </source>
</evidence>
<dbReference type="Proteomes" id="UP000221980">
    <property type="component" value="Unassembled WGS sequence"/>
</dbReference>
<gene>
    <name evidence="1" type="ORF">Xmir_04139</name>
</gene>
<dbReference type="Pfam" id="PF10765">
    <property type="entry name" value="Phage_P22_NinX"/>
    <property type="match status" value="1"/>
</dbReference>
<protein>
    <recommendedName>
        <fullName evidence="3">DUF2591 domain-containing protein</fullName>
    </recommendedName>
</protein>